<accession>A0A392TFB5</accession>
<feature type="region of interest" description="Disordered" evidence="1">
    <location>
        <begin position="42"/>
        <end position="66"/>
    </location>
</feature>
<organism evidence="2 3">
    <name type="scientific">Trifolium medium</name>
    <dbReference type="NCBI Taxonomy" id="97028"/>
    <lineage>
        <taxon>Eukaryota</taxon>
        <taxon>Viridiplantae</taxon>
        <taxon>Streptophyta</taxon>
        <taxon>Embryophyta</taxon>
        <taxon>Tracheophyta</taxon>
        <taxon>Spermatophyta</taxon>
        <taxon>Magnoliopsida</taxon>
        <taxon>eudicotyledons</taxon>
        <taxon>Gunneridae</taxon>
        <taxon>Pentapetalae</taxon>
        <taxon>rosids</taxon>
        <taxon>fabids</taxon>
        <taxon>Fabales</taxon>
        <taxon>Fabaceae</taxon>
        <taxon>Papilionoideae</taxon>
        <taxon>50 kb inversion clade</taxon>
        <taxon>NPAAA clade</taxon>
        <taxon>Hologalegina</taxon>
        <taxon>IRL clade</taxon>
        <taxon>Trifolieae</taxon>
        <taxon>Trifolium</taxon>
    </lineage>
</organism>
<sequence>MEKGSSSNVSVNITAEAKDTKVIAGSQHAEANKYAYMNNYKGKNPMTRRDKPFGHLQRPCTEDELG</sequence>
<proteinExistence type="predicted"/>
<evidence type="ECO:0000313" key="3">
    <source>
        <dbReference type="Proteomes" id="UP000265520"/>
    </source>
</evidence>
<name>A0A392TFB5_9FABA</name>
<keyword evidence="3" id="KW-1185">Reference proteome</keyword>
<reference evidence="2 3" key="1">
    <citation type="journal article" date="2018" name="Front. Plant Sci.">
        <title>Red Clover (Trifolium pratense) and Zigzag Clover (T. medium) - A Picture of Genomic Similarities and Differences.</title>
        <authorList>
            <person name="Dluhosova J."/>
            <person name="Istvanek J."/>
            <person name="Nedelnik J."/>
            <person name="Repkova J."/>
        </authorList>
    </citation>
    <scope>NUCLEOTIDE SEQUENCE [LARGE SCALE GENOMIC DNA]</scope>
    <source>
        <strain evidence="3">cv. 10/8</strain>
        <tissue evidence="2">Leaf</tissue>
    </source>
</reference>
<evidence type="ECO:0000256" key="1">
    <source>
        <dbReference type="SAM" id="MobiDB-lite"/>
    </source>
</evidence>
<dbReference type="AlphaFoldDB" id="A0A392TFB5"/>
<evidence type="ECO:0000313" key="2">
    <source>
        <dbReference type="EMBL" id="MCI58920.1"/>
    </source>
</evidence>
<dbReference type="Proteomes" id="UP000265520">
    <property type="component" value="Unassembled WGS sequence"/>
</dbReference>
<dbReference type="EMBL" id="LXQA010554029">
    <property type="protein sequence ID" value="MCI58920.1"/>
    <property type="molecule type" value="Genomic_DNA"/>
</dbReference>
<protein>
    <submittedName>
        <fullName evidence="2">Uncharacterized protein</fullName>
    </submittedName>
</protein>
<comment type="caution">
    <text evidence="2">The sequence shown here is derived from an EMBL/GenBank/DDBJ whole genome shotgun (WGS) entry which is preliminary data.</text>
</comment>